<dbReference type="GO" id="GO:0003677">
    <property type="term" value="F:DNA binding"/>
    <property type="evidence" value="ECO:0007669"/>
    <property type="project" value="UniProtKB-KW"/>
</dbReference>
<keyword evidence="3 12" id="KW-0479">Metal-binding</keyword>
<evidence type="ECO:0000256" key="9">
    <source>
        <dbReference type="ARBA" id="ARBA00023163"/>
    </source>
</evidence>
<feature type="binding site" evidence="12">
    <location>
        <position position="59"/>
    </location>
    <ligand>
        <name>Zn(2+)</name>
        <dbReference type="ChEBI" id="CHEBI:29105"/>
    </ligand>
</feature>
<dbReference type="SUPFAM" id="SSF57716">
    <property type="entry name" value="Glucocorticoid receptor-like (DNA-binding domain)"/>
    <property type="match status" value="1"/>
</dbReference>
<evidence type="ECO:0000256" key="10">
    <source>
        <dbReference type="ARBA" id="ARBA00023242"/>
    </source>
</evidence>
<comment type="similarity">
    <text evidence="2">Belongs to the krueppel C2H2-type zinc-finger protein family.</text>
</comment>
<feature type="domain" description="C2H2-type" evidence="14">
    <location>
        <begin position="452"/>
        <end position="475"/>
    </location>
</feature>
<dbReference type="FunFam" id="3.30.160.60:FF:001480">
    <property type="entry name" value="Si:cabz01071911.3"/>
    <property type="match status" value="1"/>
</dbReference>
<dbReference type="InterPro" id="IPR013087">
    <property type="entry name" value="Znf_C2H2_type"/>
</dbReference>
<dbReference type="GO" id="GO:0005634">
    <property type="term" value="C:nucleus"/>
    <property type="evidence" value="ECO:0007669"/>
    <property type="project" value="UniProtKB-SubCell"/>
</dbReference>
<dbReference type="InterPro" id="IPR036236">
    <property type="entry name" value="Znf_C2H2_sf"/>
</dbReference>
<feature type="compositionally biased region" description="Basic and acidic residues" evidence="13">
    <location>
        <begin position="155"/>
        <end position="164"/>
    </location>
</feature>
<evidence type="ECO:0000256" key="3">
    <source>
        <dbReference type="ARBA" id="ARBA00022723"/>
    </source>
</evidence>
<evidence type="ECO:0000256" key="7">
    <source>
        <dbReference type="ARBA" id="ARBA00023015"/>
    </source>
</evidence>
<dbReference type="Pfam" id="PF07776">
    <property type="entry name" value="zf-AD"/>
    <property type="match status" value="1"/>
</dbReference>
<dbReference type="GeneID" id="109537465"/>
<evidence type="ECO:0000256" key="8">
    <source>
        <dbReference type="ARBA" id="ARBA00023125"/>
    </source>
</evidence>
<sequence length="554" mass="63058">MQSAALDRTMAVRCRLCADFCYGHLEIADEPRINSMIEFFFQFKIESGGKLPSTACDACLDHVDRMWQFKEQVDRAQLLLNGLANSTDITNIVLDNQVVNTQPQQAAEESDVVEPISKPETHNLAVDVSKDKCSCDEKPEEKSAKASKKPRRRTAKIEKKSKPSEAETFKEIEYVNPDGSIVPKMGIGGWNSYHWNCSECATILFAADDLREHFATAHNVTSVRYLCVDCPKVYSKYISFIRHVRYHRPCLKFTCDVCYKWYATPKEVESHQRSHSEEDPYHCTICGKRFRVQSLLSLHTRSHLPSNVKNCYPCNHCPKKFGTKPNLMAHKRIHLGIREYTCDQCGKSFVQKGNLDNHTLTHNSDRPFQCTICEKSFKSLVRLRKHSSIHSGLKPHQCDICGRQFRERGTLKEHHRIHTGAMPFTCEFCGKCFRFKGVLTTHRRQHTGERPYSCTECQHHFTNWPNYNKHMKRRHGINTSVTCRTKQEIPPTGKPHRNPPGTVLAAPQPPAPVHVICQANNAPLEVYSEAASGTAFYPVLGLYGIPDDIGKGVL</sequence>
<evidence type="ECO:0000259" key="15">
    <source>
        <dbReference type="PROSITE" id="PS51915"/>
    </source>
</evidence>
<evidence type="ECO:0000256" key="2">
    <source>
        <dbReference type="ARBA" id="ARBA00006991"/>
    </source>
</evidence>
<protein>
    <recommendedName>
        <fullName evidence="18">Protein krueppel</fullName>
    </recommendedName>
</protein>
<reference evidence="16" key="2">
    <citation type="submission" date="2024-08" db="UniProtKB">
        <authorList>
            <consortium name="EnsemblMetazoa"/>
        </authorList>
    </citation>
    <scope>IDENTIFICATION</scope>
</reference>
<dbReference type="SMART" id="SM00355">
    <property type="entry name" value="ZnF_C2H2"/>
    <property type="match status" value="10"/>
</dbReference>
<feature type="compositionally biased region" description="Basic residues" evidence="13">
    <location>
        <begin position="145"/>
        <end position="154"/>
    </location>
</feature>
<reference evidence="17" key="1">
    <citation type="journal article" date="2013" name="Genome Biol.">
        <title>Draft genome of the mountain pine beetle, Dendroctonus ponderosae Hopkins, a major forest pest.</title>
        <authorList>
            <person name="Keeling C.I."/>
            <person name="Yuen M.M."/>
            <person name="Liao N.Y."/>
            <person name="Docking T.R."/>
            <person name="Chan S.K."/>
            <person name="Taylor G.A."/>
            <person name="Palmquist D.L."/>
            <person name="Jackman S.D."/>
            <person name="Nguyen A."/>
            <person name="Li M."/>
            <person name="Henderson H."/>
            <person name="Janes J.K."/>
            <person name="Zhao Y."/>
            <person name="Pandoh P."/>
            <person name="Moore R."/>
            <person name="Sperling F.A."/>
            <person name="Huber D.P."/>
            <person name="Birol I."/>
            <person name="Jones S.J."/>
            <person name="Bohlmann J."/>
        </authorList>
    </citation>
    <scope>NUCLEOTIDE SEQUENCE</scope>
</reference>
<dbReference type="Gene3D" id="3.30.160.60">
    <property type="entry name" value="Classic Zinc Finger"/>
    <property type="match status" value="7"/>
</dbReference>
<dbReference type="Pfam" id="PF13912">
    <property type="entry name" value="zf-C2H2_6"/>
    <property type="match status" value="1"/>
</dbReference>
<feature type="domain" description="C2H2-type" evidence="14">
    <location>
        <begin position="368"/>
        <end position="395"/>
    </location>
</feature>
<dbReference type="InterPro" id="IPR012934">
    <property type="entry name" value="Znf_AD"/>
</dbReference>
<feature type="domain" description="C2H2-type" evidence="14">
    <location>
        <begin position="312"/>
        <end position="339"/>
    </location>
</feature>
<evidence type="ECO:0000313" key="17">
    <source>
        <dbReference type="Proteomes" id="UP000019118"/>
    </source>
</evidence>
<keyword evidence="17" id="KW-1185">Reference proteome</keyword>
<feature type="domain" description="ZAD" evidence="15">
    <location>
        <begin position="12"/>
        <end position="83"/>
    </location>
</feature>
<evidence type="ECO:0000256" key="5">
    <source>
        <dbReference type="ARBA" id="ARBA00022771"/>
    </source>
</evidence>
<dbReference type="PROSITE" id="PS50157">
    <property type="entry name" value="ZINC_FINGER_C2H2_2"/>
    <property type="match status" value="9"/>
</dbReference>
<dbReference type="PANTHER" id="PTHR23234">
    <property type="entry name" value="ZNF44 PROTEIN"/>
    <property type="match status" value="1"/>
</dbReference>
<dbReference type="SUPFAM" id="SSF57667">
    <property type="entry name" value="beta-beta-alpha zinc fingers"/>
    <property type="match status" value="4"/>
</dbReference>
<comment type="subcellular location">
    <subcellularLocation>
        <location evidence="1">Nucleus</location>
    </subcellularLocation>
</comment>
<organism evidence="16 17">
    <name type="scientific">Dendroctonus ponderosae</name>
    <name type="common">Mountain pine beetle</name>
    <dbReference type="NCBI Taxonomy" id="77166"/>
    <lineage>
        <taxon>Eukaryota</taxon>
        <taxon>Metazoa</taxon>
        <taxon>Ecdysozoa</taxon>
        <taxon>Arthropoda</taxon>
        <taxon>Hexapoda</taxon>
        <taxon>Insecta</taxon>
        <taxon>Pterygota</taxon>
        <taxon>Neoptera</taxon>
        <taxon>Endopterygota</taxon>
        <taxon>Coleoptera</taxon>
        <taxon>Polyphaga</taxon>
        <taxon>Cucujiformia</taxon>
        <taxon>Curculionidae</taxon>
        <taxon>Scolytinae</taxon>
        <taxon>Dendroctonus</taxon>
    </lineage>
</organism>
<dbReference type="GO" id="GO:0008270">
    <property type="term" value="F:zinc ion binding"/>
    <property type="evidence" value="ECO:0007669"/>
    <property type="project" value="UniProtKB-UniRule"/>
</dbReference>
<dbReference type="InterPro" id="IPR050758">
    <property type="entry name" value="Znf_C2H2-type"/>
</dbReference>
<dbReference type="Gene3D" id="3.40.1800.20">
    <property type="match status" value="1"/>
</dbReference>
<dbReference type="FunFam" id="3.30.160.60:FF:000624">
    <property type="entry name" value="zinc finger protein 697"/>
    <property type="match status" value="1"/>
</dbReference>
<dbReference type="FunFam" id="3.30.160.60:FF:000065">
    <property type="entry name" value="B-cell CLL/lymphoma 6, member B"/>
    <property type="match status" value="2"/>
</dbReference>
<dbReference type="PROSITE" id="PS51915">
    <property type="entry name" value="ZAD"/>
    <property type="match status" value="1"/>
</dbReference>
<dbReference type="SMART" id="SM00868">
    <property type="entry name" value="zf-AD"/>
    <property type="match status" value="1"/>
</dbReference>
<feature type="domain" description="C2H2-type" evidence="14">
    <location>
        <begin position="424"/>
        <end position="451"/>
    </location>
</feature>
<feature type="binding site" evidence="12">
    <location>
        <position position="17"/>
    </location>
    <ligand>
        <name>Zn(2+)</name>
        <dbReference type="ChEBI" id="CHEBI:29105"/>
    </ligand>
</feature>
<proteinExistence type="inferred from homology"/>
<evidence type="ECO:0000256" key="6">
    <source>
        <dbReference type="ARBA" id="ARBA00022833"/>
    </source>
</evidence>
<feature type="region of interest" description="Disordered" evidence="13">
    <location>
        <begin position="135"/>
        <end position="164"/>
    </location>
</feature>
<dbReference type="EnsemblMetazoa" id="XM_019904221.1">
    <property type="protein sequence ID" value="XP_019759780.1"/>
    <property type="gene ID" value="LOC109537465"/>
</dbReference>
<feature type="domain" description="C2H2-type" evidence="14">
    <location>
        <begin position="225"/>
        <end position="247"/>
    </location>
</feature>
<feature type="compositionally biased region" description="Basic and acidic residues" evidence="13">
    <location>
        <begin position="135"/>
        <end position="144"/>
    </location>
</feature>
<keyword evidence="4" id="KW-0677">Repeat</keyword>
<feature type="domain" description="C2H2-type" evidence="14">
    <location>
        <begin position="396"/>
        <end position="423"/>
    </location>
</feature>
<feature type="binding site" evidence="12">
    <location>
        <position position="56"/>
    </location>
    <ligand>
        <name>Zn(2+)</name>
        <dbReference type="ChEBI" id="CHEBI:29105"/>
    </ligand>
</feature>
<feature type="domain" description="C2H2-type" evidence="14">
    <location>
        <begin position="340"/>
        <end position="367"/>
    </location>
</feature>
<dbReference type="Proteomes" id="UP000019118">
    <property type="component" value="Unassembled WGS sequence"/>
</dbReference>
<keyword evidence="5 11" id="KW-0863">Zinc-finger</keyword>
<evidence type="ECO:0000256" key="11">
    <source>
        <dbReference type="PROSITE-ProRule" id="PRU00042"/>
    </source>
</evidence>
<dbReference type="AlphaFoldDB" id="A0AAR5PFE6"/>
<evidence type="ECO:0008006" key="18">
    <source>
        <dbReference type="Google" id="ProtNLM"/>
    </source>
</evidence>
<dbReference type="FunFam" id="3.30.160.60:FF:000446">
    <property type="entry name" value="Zinc finger protein"/>
    <property type="match status" value="1"/>
</dbReference>
<keyword evidence="7" id="KW-0805">Transcription regulation</keyword>
<name>A0AAR5PFE6_DENPD</name>
<dbReference type="PROSITE" id="PS00028">
    <property type="entry name" value="ZINC_FINGER_C2H2_1"/>
    <property type="match status" value="8"/>
</dbReference>
<evidence type="ECO:0000256" key="12">
    <source>
        <dbReference type="PROSITE-ProRule" id="PRU01263"/>
    </source>
</evidence>
<accession>A0AAR5PFE6</accession>
<evidence type="ECO:0000256" key="13">
    <source>
        <dbReference type="SAM" id="MobiDB-lite"/>
    </source>
</evidence>
<keyword evidence="10" id="KW-0539">Nucleus</keyword>
<evidence type="ECO:0000259" key="14">
    <source>
        <dbReference type="PROSITE" id="PS50157"/>
    </source>
</evidence>
<keyword evidence="6 12" id="KW-0862">Zinc</keyword>
<dbReference type="PANTHER" id="PTHR23234:SF10">
    <property type="entry name" value="RIKEN CDNA 6720489N17 GENE-RELATED"/>
    <property type="match status" value="1"/>
</dbReference>
<evidence type="ECO:0000256" key="1">
    <source>
        <dbReference type="ARBA" id="ARBA00004123"/>
    </source>
</evidence>
<dbReference type="Pfam" id="PF00096">
    <property type="entry name" value="zf-C2H2"/>
    <property type="match status" value="6"/>
</dbReference>
<keyword evidence="9" id="KW-0804">Transcription</keyword>
<keyword evidence="8" id="KW-0238">DNA-binding</keyword>
<evidence type="ECO:0000256" key="4">
    <source>
        <dbReference type="ARBA" id="ARBA00022737"/>
    </source>
</evidence>
<dbReference type="KEGG" id="dpa:109537465"/>
<feature type="binding site" evidence="12">
    <location>
        <position position="14"/>
    </location>
    <ligand>
        <name>Zn(2+)</name>
        <dbReference type="ChEBI" id="CHEBI:29105"/>
    </ligand>
</feature>
<evidence type="ECO:0000313" key="16">
    <source>
        <dbReference type="EnsemblMetazoa" id="XP_019759780.1"/>
    </source>
</evidence>
<feature type="domain" description="C2H2-type" evidence="14">
    <location>
        <begin position="253"/>
        <end position="280"/>
    </location>
</feature>
<feature type="domain" description="C2H2-type" evidence="14">
    <location>
        <begin position="281"/>
        <end position="303"/>
    </location>
</feature>